<dbReference type="InterPro" id="IPR020591">
    <property type="entry name" value="Chromosome_initiator_DnaA-like"/>
</dbReference>
<reference evidence="14" key="2">
    <citation type="journal article" date="2021" name="Microbiome">
        <title>Successional dynamics and alternative stable states in a saline activated sludge microbial community over 9 years.</title>
        <authorList>
            <person name="Wang Y."/>
            <person name="Ye J."/>
            <person name="Ju F."/>
            <person name="Liu L."/>
            <person name="Boyd J.A."/>
            <person name="Deng Y."/>
            <person name="Parks D.H."/>
            <person name="Jiang X."/>
            <person name="Yin X."/>
            <person name="Woodcroft B.J."/>
            <person name="Tyson G.W."/>
            <person name="Hugenholtz P."/>
            <person name="Polz M.F."/>
            <person name="Zhang T."/>
        </authorList>
    </citation>
    <scope>NUCLEOTIDE SEQUENCE</scope>
    <source>
        <strain evidence="14">HKST-UBA01</strain>
    </source>
</reference>
<evidence type="ECO:0000256" key="1">
    <source>
        <dbReference type="ARBA" id="ARBA00006583"/>
    </source>
</evidence>
<evidence type="ECO:0000313" key="15">
    <source>
        <dbReference type="Proteomes" id="UP000701698"/>
    </source>
</evidence>
<proteinExistence type="inferred from homology"/>
<dbReference type="EMBL" id="JAGQKX010000039">
    <property type="protein sequence ID" value="MCA9390156.1"/>
    <property type="molecule type" value="Genomic_DNA"/>
</dbReference>
<dbReference type="GO" id="GO:0005886">
    <property type="term" value="C:plasma membrane"/>
    <property type="evidence" value="ECO:0007669"/>
    <property type="project" value="TreeGrafter"/>
</dbReference>
<dbReference type="SUPFAM" id="SSF52540">
    <property type="entry name" value="P-loop containing nucleoside triphosphate hydrolases"/>
    <property type="match status" value="1"/>
</dbReference>
<dbReference type="CDD" id="cd06571">
    <property type="entry name" value="Bac_DnaA_C"/>
    <property type="match status" value="1"/>
</dbReference>
<dbReference type="Pfam" id="PF00308">
    <property type="entry name" value="Bac_DnaA"/>
    <property type="match status" value="1"/>
</dbReference>
<dbReference type="InterPro" id="IPR018312">
    <property type="entry name" value="Chromosome_initiator_DnaA_CS"/>
</dbReference>
<dbReference type="CDD" id="cd00009">
    <property type="entry name" value="AAA"/>
    <property type="match status" value="1"/>
</dbReference>
<evidence type="ECO:0000256" key="9">
    <source>
        <dbReference type="NCBIfam" id="TIGR00362"/>
    </source>
</evidence>
<feature type="region of interest" description="Domain IV, binds dsDNA" evidence="8">
    <location>
        <begin position="340"/>
        <end position="463"/>
    </location>
</feature>
<feature type="domain" description="Chromosomal replication initiator DnaA C-terminal" evidence="13">
    <location>
        <begin position="370"/>
        <end position="439"/>
    </location>
</feature>
<evidence type="ECO:0000256" key="11">
    <source>
        <dbReference type="RuleBase" id="RU004227"/>
    </source>
</evidence>
<organism evidence="14 15">
    <name type="scientific">candidate division WWE3 bacterium</name>
    <dbReference type="NCBI Taxonomy" id="2053526"/>
    <lineage>
        <taxon>Bacteria</taxon>
        <taxon>Katanobacteria</taxon>
    </lineage>
</organism>
<keyword evidence="7 8" id="KW-0238">DNA-binding</keyword>
<dbReference type="SMART" id="SM00760">
    <property type="entry name" value="Bac_DnaA_C"/>
    <property type="match status" value="1"/>
</dbReference>
<dbReference type="NCBIfam" id="TIGR00362">
    <property type="entry name" value="DnaA"/>
    <property type="match status" value="1"/>
</dbReference>
<evidence type="ECO:0000256" key="5">
    <source>
        <dbReference type="ARBA" id="ARBA00022840"/>
    </source>
</evidence>
<accession>A0A955LI10</accession>
<comment type="caution">
    <text evidence="8">Lacks conserved residue(s) required for the propagation of feature annotation.</text>
</comment>
<dbReference type="Proteomes" id="UP000701698">
    <property type="component" value="Unassembled WGS sequence"/>
</dbReference>
<dbReference type="GO" id="GO:0003688">
    <property type="term" value="F:DNA replication origin binding"/>
    <property type="evidence" value="ECO:0007669"/>
    <property type="project" value="UniProtKB-UniRule"/>
</dbReference>
<keyword evidence="4 8" id="KW-0547">Nucleotide-binding</keyword>
<dbReference type="Gene3D" id="1.10.8.60">
    <property type="match status" value="1"/>
</dbReference>
<comment type="function">
    <text evidence="8 10">Plays an essential role in the initiation and regulation of chromosomal replication. ATP-DnaA binds to the origin of replication (oriC) to initiate formation of the DNA replication initiation complex once per cell cycle. Binds the DnaA box (a 9 base pair repeat at the origin) and separates the double-stranded (ds)DNA. Forms a right-handed helical filament on oriC DNA; dsDNA binds to the exterior of the filament while single-stranded (ss)DNA is stabiized in the filament's interior. The ATP-DnaA-oriC complex binds and stabilizes one strand of the AT-rich DNA unwinding element (DUE), permitting loading of DNA polymerase. After initiation quickly degrades to an ADP-DnaA complex that is not apt for DNA replication. Binds acidic phospholipids.</text>
</comment>
<dbReference type="HAMAP" id="MF_00377">
    <property type="entry name" value="DnaA_bact"/>
    <property type="match status" value="1"/>
</dbReference>
<dbReference type="GO" id="GO:0006275">
    <property type="term" value="P:regulation of DNA replication"/>
    <property type="evidence" value="ECO:0007669"/>
    <property type="project" value="UniProtKB-UniRule"/>
</dbReference>
<sequence length="463" mass="52307">MLDPKSLWKAVIDEVDLSLDSAPVKAWLKQTEGVSFDGDTFVVGCEHTYTRDFLKQHSQVLLSDTLSKIAKKDLELDWKILPPKTPEITEEPLFDQAPTVQVRPASGATLYEKVSREFDLEHLNMNYTLDRYVVGPSNRVAHAAAQAIIDNPGMAYNPLFIYGGTGVGKTHLVHAIGNGLKKSDPSFRVVYFTSEQFLNDFVEYLMKRKEMMAFRKRYRSADCILVDDVQFLGGKEAIQEEFYHTFNHLYQSGKQIVLVSDRMPDDIVNLADRLVSRFKGGLMVDINAPDYETRFAIIQSKADELGIRLGASAVELIADLIKSNIREIEGALLKIKSELIARDVDHVDMQLIEDILGKREIVREPSRKLTPELILGLIIDTYGVTMKEICGRRRKKEVVIPRQLAMFMLRDELGLNYVDIGGILGGRDHSTVMHGYDQVKKRIEDGDKALQATLTGLRKELYG</sequence>
<dbReference type="InterPro" id="IPR010921">
    <property type="entry name" value="Trp_repressor/repl_initiator"/>
</dbReference>
<dbReference type="InterPro" id="IPR013159">
    <property type="entry name" value="DnaA_C"/>
</dbReference>
<gene>
    <name evidence="8 14" type="primary">dnaA</name>
    <name evidence="14" type="ORF">KC571_02025</name>
</gene>
<dbReference type="PROSITE" id="PS01008">
    <property type="entry name" value="DNAA"/>
    <property type="match status" value="1"/>
</dbReference>
<dbReference type="InterPro" id="IPR003593">
    <property type="entry name" value="AAA+_ATPase"/>
</dbReference>
<evidence type="ECO:0000256" key="3">
    <source>
        <dbReference type="ARBA" id="ARBA00022705"/>
    </source>
</evidence>
<protein>
    <recommendedName>
        <fullName evidence="8 9">Chromosomal replication initiator protein DnaA</fullName>
    </recommendedName>
</protein>
<feature type="binding site" evidence="8">
    <location>
        <position position="170"/>
    </location>
    <ligand>
        <name>ATP</name>
        <dbReference type="ChEBI" id="CHEBI:30616"/>
    </ligand>
</feature>
<dbReference type="SMART" id="SM00382">
    <property type="entry name" value="AAA"/>
    <property type="match status" value="1"/>
</dbReference>
<keyword evidence="6 8" id="KW-0446">Lipid-binding</keyword>
<dbReference type="Gene3D" id="3.40.50.300">
    <property type="entry name" value="P-loop containing nucleotide triphosphate hydrolases"/>
    <property type="match status" value="1"/>
</dbReference>
<evidence type="ECO:0000256" key="2">
    <source>
        <dbReference type="ARBA" id="ARBA00022490"/>
    </source>
</evidence>
<comment type="caution">
    <text evidence="14">The sequence shown here is derived from an EMBL/GenBank/DDBJ whole genome shotgun (WGS) entry which is preliminary data.</text>
</comment>
<evidence type="ECO:0000256" key="10">
    <source>
        <dbReference type="RuleBase" id="RU000577"/>
    </source>
</evidence>
<keyword evidence="3 8" id="KW-0235">DNA replication</keyword>
<keyword evidence="5 8" id="KW-0067">ATP-binding</keyword>
<dbReference type="GO" id="GO:0005737">
    <property type="term" value="C:cytoplasm"/>
    <property type="evidence" value="ECO:0007669"/>
    <property type="project" value="UniProtKB-SubCell"/>
</dbReference>
<dbReference type="GO" id="GO:0005524">
    <property type="term" value="F:ATP binding"/>
    <property type="evidence" value="ECO:0007669"/>
    <property type="project" value="UniProtKB-UniRule"/>
</dbReference>
<dbReference type="InterPro" id="IPR038454">
    <property type="entry name" value="DnaA_N_sf"/>
</dbReference>
<dbReference type="FunFam" id="3.40.50.300:FF:000668">
    <property type="entry name" value="Chromosomal replication initiator protein DnaA"/>
    <property type="match status" value="1"/>
</dbReference>
<feature type="binding site" evidence="8">
    <location>
        <position position="166"/>
    </location>
    <ligand>
        <name>ATP</name>
        <dbReference type="ChEBI" id="CHEBI:30616"/>
    </ligand>
</feature>
<dbReference type="SUPFAM" id="SSF48295">
    <property type="entry name" value="TrpR-like"/>
    <property type="match status" value="1"/>
</dbReference>
<feature type="domain" description="AAA+ ATPase" evidence="12">
    <location>
        <begin position="155"/>
        <end position="290"/>
    </location>
</feature>
<dbReference type="InterPro" id="IPR013317">
    <property type="entry name" value="DnaA_dom"/>
</dbReference>
<dbReference type="GO" id="GO:0008289">
    <property type="term" value="F:lipid binding"/>
    <property type="evidence" value="ECO:0007669"/>
    <property type="project" value="UniProtKB-KW"/>
</dbReference>
<comment type="subunit">
    <text evidence="8">Oligomerizes as a right-handed, spiral filament on DNA at oriC.</text>
</comment>
<evidence type="ECO:0000259" key="13">
    <source>
        <dbReference type="SMART" id="SM00760"/>
    </source>
</evidence>
<feature type="region of interest" description="Domain I, interacts with DnaA modulators" evidence="8">
    <location>
        <begin position="1"/>
        <end position="91"/>
    </location>
</feature>
<evidence type="ECO:0000256" key="4">
    <source>
        <dbReference type="ARBA" id="ARBA00022741"/>
    </source>
</evidence>
<feature type="binding site" evidence="8">
    <location>
        <position position="169"/>
    </location>
    <ligand>
        <name>ATP</name>
        <dbReference type="ChEBI" id="CHEBI:30616"/>
    </ligand>
</feature>
<dbReference type="Gene3D" id="1.10.1750.10">
    <property type="match status" value="1"/>
</dbReference>
<evidence type="ECO:0000256" key="7">
    <source>
        <dbReference type="ARBA" id="ARBA00023125"/>
    </source>
</evidence>
<evidence type="ECO:0000259" key="12">
    <source>
        <dbReference type="SMART" id="SM00382"/>
    </source>
</evidence>
<reference evidence="14" key="1">
    <citation type="submission" date="2020-04" db="EMBL/GenBank/DDBJ databases">
        <authorList>
            <person name="Zhang T."/>
        </authorList>
    </citation>
    <scope>NUCLEOTIDE SEQUENCE</scope>
    <source>
        <strain evidence="14">HKST-UBA01</strain>
    </source>
</reference>
<keyword evidence="2 8" id="KW-0963">Cytoplasm</keyword>
<comment type="domain">
    <text evidence="8">Domain I is involved in oligomerization and binding regulators, domain II is flexibile and of varying length in different bacteria, domain III forms the AAA+ region, while domain IV binds dsDNA.</text>
</comment>
<dbReference type="Gene3D" id="3.30.300.180">
    <property type="match status" value="1"/>
</dbReference>
<comment type="subcellular location">
    <subcellularLocation>
        <location evidence="8">Cytoplasm</location>
    </subcellularLocation>
</comment>
<dbReference type="PRINTS" id="PR00051">
    <property type="entry name" value="DNAA"/>
</dbReference>
<dbReference type="PANTHER" id="PTHR30050">
    <property type="entry name" value="CHROMOSOMAL REPLICATION INITIATOR PROTEIN DNAA"/>
    <property type="match status" value="1"/>
</dbReference>
<comment type="similarity">
    <text evidence="1 8 11">Belongs to the DnaA family.</text>
</comment>
<dbReference type="PANTHER" id="PTHR30050:SF2">
    <property type="entry name" value="CHROMOSOMAL REPLICATION INITIATOR PROTEIN DNAA"/>
    <property type="match status" value="1"/>
</dbReference>
<dbReference type="InterPro" id="IPR001957">
    <property type="entry name" value="Chromosome_initiator_DnaA"/>
</dbReference>
<dbReference type="InterPro" id="IPR027417">
    <property type="entry name" value="P-loop_NTPase"/>
</dbReference>
<dbReference type="GO" id="GO:0006270">
    <property type="term" value="P:DNA replication initiation"/>
    <property type="evidence" value="ECO:0007669"/>
    <property type="project" value="UniProtKB-UniRule"/>
</dbReference>
<evidence type="ECO:0000256" key="6">
    <source>
        <dbReference type="ARBA" id="ARBA00023121"/>
    </source>
</evidence>
<dbReference type="Pfam" id="PF08299">
    <property type="entry name" value="Bac_DnaA_C"/>
    <property type="match status" value="1"/>
</dbReference>
<name>A0A955LI10_UNCKA</name>
<feature type="binding site" evidence="8">
    <location>
        <position position="168"/>
    </location>
    <ligand>
        <name>ATP</name>
        <dbReference type="ChEBI" id="CHEBI:30616"/>
    </ligand>
</feature>
<evidence type="ECO:0000313" key="14">
    <source>
        <dbReference type="EMBL" id="MCA9390156.1"/>
    </source>
</evidence>
<evidence type="ECO:0000256" key="8">
    <source>
        <dbReference type="HAMAP-Rule" id="MF_00377"/>
    </source>
</evidence>
<dbReference type="AlphaFoldDB" id="A0A955LI10"/>